<dbReference type="Proteomes" id="UP001189429">
    <property type="component" value="Unassembled WGS sequence"/>
</dbReference>
<sequence length="107" mass="11771">MGVGDEVEEGHEEDADHQTVQTKPTTANVIPRTVNVSTRLPRKQHDAKEEANEARVGVEAEEDHEEEADHHAVQTKHATANVIAVKRHSVKEATDEATSSLISSSWQ</sequence>
<evidence type="ECO:0000313" key="3">
    <source>
        <dbReference type="Proteomes" id="UP001189429"/>
    </source>
</evidence>
<reference evidence="2" key="1">
    <citation type="submission" date="2023-10" db="EMBL/GenBank/DDBJ databases">
        <authorList>
            <person name="Chen Y."/>
            <person name="Shah S."/>
            <person name="Dougan E. K."/>
            <person name="Thang M."/>
            <person name="Chan C."/>
        </authorList>
    </citation>
    <scope>NUCLEOTIDE SEQUENCE [LARGE SCALE GENOMIC DNA]</scope>
</reference>
<protein>
    <submittedName>
        <fullName evidence="2">Uncharacterized protein</fullName>
    </submittedName>
</protein>
<dbReference type="EMBL" id="CAUYUJ010016059">
    <property type="protein sequence ID" value="CAK0861345.1"/>
    <property type="molecule type" value="Genomic_DNA"/>
</dbReference>
<feature type="compositionally biased region" description="Basic and acidic residues" evidence="1">
    <location>
        <begin position="43"/>
        <end position="58"/>
    </location>
</feature>
<organism evidence="2 3">
    <name type="scientific">Prorocentrum cordatum</name>
    <dbReference type="NCBI Taxonomy" id="2364126"/>
    <lineage>
        <taxon>Eukaryota</taxon>
        <taxon>Sar</taxon>
        <taxon>Alveolata</taxon>
        <taxon>Dinophyceae</taxon>
        <taxon>Prorocentrales</taxon>
        <taxon>Prorocentraceae</taxon>
        <taxon>Prorocentrum</taxon>
    </lineage>
</organism>
<proteinExistence type="predicted"/>
<feature type="region of interest" description="Disordered" evidence="1">
    <location>
        <begin position="1"/>
        <end position="107"/>
    </location>
</feature>
<gene>
    <name evidence="2" type="ORF">PCOR1329_LOCUS50047</name>
</gene>
<feature type="compositionally biased region" description="Polar residues" evidence="1">
    <location>
        <begin position="96"/>
        <end position="107"/>
    </location>
</feature>
<name>A0ABN9UQ48_9DINO</name>
<comment type="caution">
    <text evidence="2">The sequence shown here is derived from an EMBL/GenBank/DDBJ whole genome shotgun (WGS) entry which is preliminary data.</text>
</comment>
<feature type="compositionally biased region" description="Polar residues" evidence="1">
    <location>
        <begin position="18"/>
        <end position="38"/>
    </location>
</feature>
<evidence type="ECO:0000313" key="2">
    <source>
        <dbReference type="EMBL" id="CAK0861345.1"/>
    </source>
</evidence>
<accession>A0ABN9UQ48</accession>
<feature type="compositionally biased region" description="Acidic residues" evidence="1">
    <location>
        <begin position="1"/>
        <end position="15"/>
    </location>
</feature>
<evidence type="ECO:0000256" key="1">
    <source>
        <dbReference type="SAM" id="MobiDB-lite"/>
    </source>
</evidence>
<keyword evidence="3" id="KW-1185">Reference proteome</keyword>